<keyword evidence="5 7" id="KW-1278">Translocase</keyword>
<reference evidence="9 10" key="1">
    <citation type="submission" date="2020-07" db="EMBL/GenBank/DDBJ databases">
        <title>Novel species isolated from subtropical streams in China.</title>
        <authorList>
            <person name="Lu H."/>
        </authorList>
    </citation>
    <scope>NUCLEOTIDE SEQUENCE [LARGE SCALE GENOMIC DNA]</scope>
    <source>
        <strain evidence="9 10">LX47W</strain>
    </source>
</reference>
<dbReference type="InterPro" id="IPR027417">
    <property type="entry name" value="P-loop_NTPase"/>
</dbReference>
<comment type="caution">
    <text evidence="9">The sequence shown here is derived from an EMBL/GenBank/DDBJ whole genome shotgun (WGS) entry which is preliminary data.</text>
</comment>
<dbReference type="SUPFAM" id="SSF52540">
    <property type="entry name" value="P-loop containing nucleoside triphosphate hydrolases"/>
    <property type="match status" value="1"/>
</dbReference>
<dbReference type="PANTHER" id="PTHR42781">
    <property type="entry name" value="SPERMIDINE/PUTRESCINE IMPORT ATP-BINDING PROTEIN POTA"/>
    <property type="match status" value="1"/>
</dbReference>
<dbReference type="PROSITE" id="PS50893">
    <property type="entry name" value="ABC_TRANSPORTER_2"/>
    <property type="match status" value="1"/>
</dbReference>
<evidence type="ECO:0000256" key="5">
    <source>
        <dbReference type="ARBA" id="ARBA00022967"/>
    </source>
</evidence>
<evidence type="ECO:0000256" key="7">
    <source>
        <dbReference type="RuleBase" id="RU364083"/>
    </source>
</evidence>
<dbReference type="InterPro" id="IPR003593">
    <property type="entry name" value="AAA+_ATPase"/>
</dbReference>
<dbReference type="Pfam" id="PF08402">
    <property type="entry name" value="TOBE_2"/>
    <property type="match status" value="1"/>
</dbReference>
<feature type="domain" description="ABC transporter" evidence="8">
    <location>
        <begin position="44"/>
        <end position="275"/>
    </location>
</feature>
<dbReference type="FunFam" id="3.40.50.300:FF:000133">
    <property type="entry name" value="Spermidine/putrescine import ATP-binding protein PotA"/>
    <property type="match status" value="1"/>
</dbReference>
<keyword evidence="6 7" id="KW-0472">Membrane</keyword>
<dbReference type="SMART" id="SM00382">
    <property type="entry name" value="AAA"/>
    <property type="match status" value="1"/>
</dbReference>
<dbReference type="Gene3D" id="3.40.50.300">
    <property type="entry name" value="P-loop containing nucleotide triphosphate hydrolases"/>
    <property type="match status" value="1"/>
</dbReference>
<protein>
    <recommendedName>
        <fullName evidence="7">Spermidine/putrescine import ATP-binding protein PotA</fullName>
        <ecNumber evidence="7">7.6.2.11</ecNumber>
    </recommendedName>
</protein>
<keyword evidence="4 7" id="KW-0067">ATP-binding</keyword>
<dbReference type="PROSITE" id="PS00211">
    <property type="entry name" value="ABC_TRANSPORTER_1"/>
    <property type="match status" value="1"/>
</dbReference>
<dbReference type="EC" id="7.6.2.11" evidence="7"/>
<accession>A0A7W2IIY6</accession>
<dbReference type="InterPro" id="IPR017871">
    <property type="entry name" value="ABC_transporter-like_CS"/>
</dbReference>
<evidence type="ECO:0000259" key="8">
    <source>
        <dbReference type="PROSITE" id="PS50893"/>
    </source>
</evidence>
<evidence type="ECO:0000256" key="4">
    <source>
        <dbReference type="ARBA" id="ARBA00022840"/>
    </source>
</evidence>
<dbReference type="GO" id="GO:0015417">
    <property type="term" value="F:ABC-type polyamine transporter activity"/>
    <property type="evidence" value="ECO:0007669"/>
    <property type="project" value="UniProtKB-EC"/>
</dbReference>
<dbReference type="NCBIfam" id="TIGR01187">
    <property type="entry name" value="potA"/>
    <property type="match status" value="1"/>
</dbReference>
<comment type="similarity">
    <text evidence="7">Belongs to the ABC transporter superfamily. Spermidine/putrescine importer (TC 3.A.1.11.1) family.</text>
</comment>
<comment type="subunit">
    <text evidence="7">The complex is composed of two ATP-binding proteins (PotA), two transmembrane proteins (PotB and PotC) and a solute-binding protein (PotD).</text>
</comment>
<proteinExistence type="inferred from homology"/>
<dbReference type="InterPro" id="IPR013611">
    <property type="entry name" value="Transp-assoc_OB_typ2"/>
</dbReference>
<dbReference type="InterPro" id="IPR003439">
    <property type="entry name" value="ABC_transporter-like_ATP-bd"/>
</dbReference>
<dbReference type="AlphaFoldDB" id="A0A7W2IIY6"/>
<evidence type="ECO:0000256" key="2">
    <source>
        <dbReference type="ARBA" id="ARBA00022475"/>
    </source>
</evidence>
<gene>
    <name evidence="7" type="primary">potA</name>
    <name evidence="9" type="ORF">H3H39_01810</name>
</gene>
<name>A0A7W2IIY6_9BURK</name>
<dbReference type="Proteomes" id="UP000573499">
    <property type="component" value="Unassembled WGS sequence"/>
</dbReference>
<keyword evidence="10" id="KW-1185">Reference proteome</keyword>
<sequence>MPAFLAGIVYICGDKILESTTVKRPPLAAVRNGQQAAAKRETLVEFRGVKKTYDGENLVVKQLDLNIERGEFLTLLGPSGSGKTTCLMMLAGFEFPTGGEIRLDGKLLNKVPPHKRDIGMVFQNYALFPHMTVGQNVAYPLQVRKVDAATRADKVKRALDMVQMGQFADRYPAQLSGGQQQRIALARALVFDPKLVLMDEPLGALDKQLRERMQIELKDLHQRLGVTFVYVTHDQSEALTMSDRVAVFEHGIIQQLAPVDQLYEQPDNQFVAGFIGDNNRFHGVVETPDSGLCRLRMQDGSSLLGVNVNGLGAGHAAVGCVRPERIRLLARGAAASNGVAARITSLIYFGDHVRVRCALPNGDECFVKLTLNDPALPGLSEGTPVSLDIEPTHLRVFI</sequence>
<evidence type="ECO:0000313" key="10">
    <source>
        <dbReference type="Proteomes" id="UP000573499"/>
    </source>
</evidence>
<dbReference type="Pfam" id="PF00005">
    <property type="entry name" value="ABC_tran"/>
    <property type="match status" value="1"/>
</dbReference>
<dbReference type="GO" id="GO:0015847">
    <property type="term" value="P:putrescine transport"/>
    <property type="evidence" value="ECO:0007669"/>
    <property type="project" value="UniProtKB-ARBA"/>
</dbReference>
<keyword evidence="3 7" id="KW-0547">Nucleotide-binding</keyword>
<evidence type="ECO:0000256" key="3">
    <source>
        <dbReference type="ARBA" id="ARBA00022741"/>
    </source>
</evidence>
<organism evidence="9 10">
    <name type="scientific">Rugamonas apoptosis</name>
    <dbReference type="NCBI Taxonomy" id="2758570"/>
    <lineage>
        <taxon>Bacteria</taxon>
        <taxon>Pseudomonadati</taxon>
        <taxon>Pseudomonadota</taxon>
        <taxon>Betaproteobacteria</taxon>
        <taxon>Burkholderiales</taxon>
        <taxon>Oxalobacteraceae</taxon>
        <taxon>Telluria group</taxon>
        <taxon>Rugamonas</taxon>
    </lineage>
</organism>
<dbReference type="InterPro" id="IPR008995">
    <property type="entry name" value="Mo/tungstate-bd_C_term_dom"/>
</dbReference>
<dbReference type="Gene3D" id="2.40.50.100">
    <property type="match status" value="1"/>
</dbReference>
<dbReference type="EMBL" id="JACEZU010000001">
    <property type="protein sequence ID" value="MBA5685787.1"/>
    <property type="molecule type" value="Genomic_DNA"/>
</dbReference>
<evidence type="ECO:0000256" key="6">
    <source>
        <dbReference type="ARBA" id="ARBA00023136"/>
    </source>
</evidence>
<dbReference type="InterPro" id="IPR050093">
    <property type="entry name" value="ABC_SmlMolc_Importer"/>
</dbReference>
<evidence type="ECO:0000256" key="1">
    <source>
        <dbReference type="ARBA" id="ARBA00022448"/>
    </source>
</evidence>
<dbReference type="GO" id="GO:0016887">
    <property type="term" value="F:ATP hydrolysis activity"/>
    <property type="evidence" value="ECO:0007669"/>
    <property type="project" value="InterPro"/>
</dbReference>
<dbReference type="PANTHER" id="PTHR42781:SF6">
    <property type="entry name" value="SPERMIDINE_PUTRESCINE IMPORT ATP-BINDING PROTEIN POTA"/>
    <property type="match status" value="1"/>
</dbReference>
<comment type="catalytic activity">
    <reaction evidence="7">
        <text>ATP + H2O + polyamine-[polyamine-binding protein]Side 1 = ADP + phosphate + polyamineSide 2 + [polyamine-binding protein]Side 1.</text>
        <dbReference type="EC" id="7.6.2.11"/>
    </reaction>
</comment>
<comment type="function">
    <text evidence="7">Part of the ABC transporter complex PotABCD involved in spermidine/putrescine import. Responsible for energy coupling to the transport system.</text>
</comment>
<dbReference type="GO" id="GO:0043190">
    <property type="term" value="C:ATP-binding cassette (ABC) transporter complex"/>
    <property type="evidence" value="ECO:0007669"/>
    <property type="project" value="InterPro"/>
</dbReference>
<dbReference type="SUPFAM" id="SSF50331">
    <property type="entry name" value="MOP-like"/>
    <property type="match status" value="1"/>
</dbReference>
<keyword evidence="2 7" id="KW-1003">Cell membrane</keyword>
<dbReference type="InterPro" id="IPR005893">
    <property type="entry name" value="PotA-like"/>
</dbReference>
<keyword evidence="1 7" id="KW-0813">Transport</keyword>
<evidence type="ECO:0000313" key="9">
    <source>
        <dbReference type="EMBL" id="MBA5685787.1"/>
    </source>
</evidence>
<dbReference type="GO" id="GO:0005524">
    <property type="term" value="F:ATP binding"/>
    <property type="evidence" value="ECO:0007669"/>
    <property type="project" value="UniProtKB-KW"/>
</dbReference>